<name>A0A0Q0RSB2_9ARCH</name>
<comment type="caution">
    <text evidence="1">The sequence shown here is derived from an EMBL/GenBank/DDBJ whole genome shotgun (WGS) entry which is preliminary data.</text>
</comment>
<protein>
    <submittedName>
        <fullName evidence="1">Uncharacterized protein</fullName>
    </submittedName>
</protein>
<dbReference type="SUPFAM" id="SSF46689">
    <property type="entry name" value="Homeodomain-like"/>
    <property type="match status" value="1"/>
</dbReference>
<evidence type="ECO:0000313" key="1">
    <source>
        <dbReference type="EMBL" id="KQB35256.1"/>
    </source>
</evidence>
<organism evidence="1 2">
    <name type="scientific">Acidiplasma aeolicum</name>
    <dbReference type="NCBI Taxonomy" id="507754"/>
    <lineage>
        <taxon>Archaea</taxon>
        <taxon>Methanobacteriati</taxon>
        <taxon>Thermoplasmatota</taxon>
        <taxon>Thermoplasmata</taxon>
        <taxon>Thermoplasmatales</taxon>
        <taxon>Ferroplasmaceae</taxon>
        <taxon>Acidiplasma</taxon>
    </lineage>
</organism>
<sequence>MVKLDYYSILSRKYFLYISGKNIIKEYTPRMKLNDKKIKYIIREKIKRRLSTEIAKEMKISTGYVNYIYKKYKEDGEYIINNKGKPKIITDNEIDTVKNIKIK</sequence>
<gene>
    <name evidence="1" type="ORF">AOG54_09160</name>
</gene>
<dbReference type="EMBL" id="LKBG01000160">
    <property type="protein sequence ID" value="KQB35256.1"/>
    <property type="molecule type" value="Genomic_DNA"/>
</dbReference>
<proteinExistence type="predicted"/>
<dbReference type="AlphaFoldDB" id="A0A0Q0RSB2"/>
<dbReference type="InterPro" id="IPR009057">
    <property type="entry name" value="Homeodomain-like_sf"/>
</dbReference>
<dbReference type="Proteomes" id="UP000050320">
    <property type="component" value="Unassembled WGS sequence"/>
</dbReference>
<reference evidence="1 2" key="1">
    <citation type="submission" date="2015-09" db="EMBL/GenBank/DDBJ databases">
        <title>Heavy metals and arsenic resistance mechanisms in polyextremophilic archaea of the family Ferroplasmaceae.</title>
        <authorList>
            <person name="Bulaev A.G."/>
            <person name="Kanygina A.V."/>
        </authorList>
    </citation>
    <scope>NUCLEOTIDE SEQUENCE [LARGE SCALE GENOMIC DNA]</scope>
    <source>
        <strain evidence="1 2">VT</strain>
    </source>
</reference>
<dbReference type="OrthoDB" id="210900at2157"/>
<evidence type="ECO:0000313" key="2">
    <source>
        <dbReference type="Proteomes" id="UP000050320"/>
    </source>
</evidence>
<accession>A0A0Q0RSB2</accession>
<keyword evidence="2" id="KW-1185">Reference proteome</keyword>